<name>A0A4Y9ZYN5_9AGAM</name>
<evidence type="ECO:0000313" key="2">
    <source>
        <dbReference type="EMBL" id="TFY79153.1"/>
    </source>
</evidence>
<reference evidence="2 3" key="1">
    <citation type="submission" date="2019-02" db="EMBL/GenBank/DDBJ databases">
        <title>Genome sequencing of the rare red list fungi Hericium alpestre (H. flagellum).</title>
        <authorList>
            <person name="Buettner E."/>
            <person name="Kellner H."/>
        </authorList>
    </citation>
    <scope>NUCLEOTIDE SEQUENCE [LARGE SCALE GENOMIC DNA]</scope>
    <source>
        <strain evidence="2 3">DSM 108284</strain>
    </source>
</reference>
<dbReference type="InterPro" id="IPR012912">
    <property type="entry name" value="Plasmid_pRiA4b_Orf3-like"/>
</dbReference>
<protein>
    <recommendedName>
        <fullName evidence="1">Plasmid pRiA4b Orf3-like domain-containing protein</fullName>
    </recommendedName>
</protein>
<evidence type="ECO:0000313" key="3">
    <source>
        <dbReference type="Proteomes" id="UP000298061"/>
    </source>
</evidence>
<organism evidence="2 3">
    <name type="scientific">Hericium alpestre</name>
    <dbReference type="NCBI Taxonomy" id="135208"/>
    <lineage>
        <taxon>Eukaryota</taxon>
        <taxon>Fungi</taxon>
        <taxon>Dikarya</taxon>
        <taxon>Basidiomycota</taxon>
        <taxon>Agaricomycotina</taxon>
        <taxon>Agaricomycetes</taxon>
        <taxon>Russulales</taxon>
        <taxon>Hericiaceae</taxon>
        <taxon>Hericium</taxon>
    </lineage>
</organism>
<dbReference type="OrthoDB" id="432970at2759"/>
<evidence type="ECO:0000259" key="1">
    <source>
        <dbReference type="Pfam" id="PF07929"/>
    </source>
</evidence>
<proteinExistence type="predicted"/>
<comment type="caution">
    <text evidence="2">The sequence shown here is derived from an EMBL/GenBank/DDBJ whole genome shotgun (WGS) entry which is preliminary data.</text>
</comment>
<dbReference type="SUPFAM" id="SSF159941">
    <property type="entry name" value="MM3350-like"/>
    <property type="match status" value="1"/>
</dbReference>
<dbReference type="PANTHER" id="PTHR41878">
    <property type="entry name" value="LEXA REPRESSOR-RELATED"/>
    <property type="match status" value="1"/>
</dbReference>
<gene>
    <name evidence="2" type="ORF">EWM64_g4855</name>
</gene>
<dbReference type="Pfam" id="PF07929">
    <property type="entry name" value="PRiA4_ORF3"/>
    <property type="match status" value="1"/>
</dbReference>
<feature type="non-terminal residue" evidence="2">
    <location>
        <position position="361"/>
    </location>
</feature>
<dbReference type="PANTHER" id="PTHR41878:SF1">
    <property type="entry name" value="TNPR PROTEIN"/>
    <property type="match status" value="1"/>
</dbReference>
<dbReference type="Gene3D" id="3.10.290.30">
    <property type="entry name" value="MM3350-like"/>
    <property type="match status" value="1"/>
</dbReference>
<accession>A0A4Y9ZYN5</accession>
<keyword evidence="3" id="KW-1185">Reference proteome</keyword>
<dbReference type="AlphaFoldDB" id="A0A4Y9ZYN5"/>
<sequence length="361" mass="40403">MSASPPDDFMQLLSGLRGGLRNGIGGQEHQSSSGRGIHMRTSTRAAYVRFHPDDDENIYPEAFLTQDPDTFQPHKDWLGRTIWWGVQPNYPEDSPYAGYVDYGDMDQMMQRKMAGNMYLPYTNGGHDVYGGCPEEQFVNRLVELQIEKLWNVDLGDLQQRDYTLKIRLDQIKDNAGNDRIWRQFRVSGGLSIAALSDKVLTPLMGWTRNYHAHAFTVYKDGAVYADTECKSVDMTHKQSIGYGAVPEKGEDGVWTLAHLLQAEGEVMIWLYDYGDNWTHTITVEEIAPVTESTHKVTILDGAGACPREDGSGNNVWAEDIAALASGPPRKRAEVLAEIRKAMNYKDASIGAAFDPDDFDLA</sequence>
<feature type="domain" description="Plasmid pRiA4b Orf3-like" evidence="1">
    <location>
        <begin position="162"/>
        <end position="360"/>
    </location>
</feature>
<dbReference type="Proteomes" id="UP000298061">
    <property type="component" value="Unassembled WGS sequence"/>
</dbReference>
<dbReference type="InterPro" id="IPR024047">
    <property type="entry name" value="MM3350-like_sf"/>
</dbReference>
<dbReference type="EMBL" id="SFCI01000549">
    <property type="protein sequence ID" value="TFY79153.1"/>
    <property type="molecule type" value="Genomic_DNA"/>
</dbReference>